<dbReference type="EMBL" id="JAQQAF010000003">
    <property type="protein sequence ID" value="KAJ8499285.1"/>
    <property type="molecule type" value="Genomic_DNA"/>
</dbReference>
<protein>
    <submittedName>
        <fullName evidence="1">Uncharacterized protein</fullName>
    </submittedName>
</protein>
<dbReference type="AlphaFoldDB" id="A0AAV8PSK4"/>
<proteinExistence type="predicted"/>
<organism evidence="1 2">
    <name type="scientific">Ensete ventricosum</name>
    <name type="common">Abyssinian banana</name>
    <name type="synonym">Musa ensete</name>
    <dbReference type="NCBI Taxonomy" id="4639"/>
    <lineage>
        <taxon>Eukaryota</taxon>
        <taxon>Viridiplantae</taxon>
        <taxon>Streptophyta</taxon>
        <taxon>Embryophyta</taxon>
        <taxon>Tracheophyta</taxon>
        <taxon>Spermatophyta</taxon>
        <taxon>Magnoliopsida</taxon>
        <taxon>Liliopsida</taxon>
        <taxon>Zingiberales</taxon>
        <taxon>Musaceae</taxon>
        <taxon>Ensete</taxon>
    </lineage>
</organism>
<name>A0AAV8PSK4_ENSVE</name>
<evidence type="ECO:0000313" key="1">
    <source>
        <dbReference type="EMBL" id="KAJ8499285.1"/>
    </source>
</evidence>
<reference evidence="1 2" key="1">
    <citation type="submission" date="2022-12" db="EMBL/GenBank/DDBJ databases">
        <title>Chromosome-scale assembly of the Ensete ventricosum genome.</title>
        <authorList>
            <person name="Dussert Y."/>
            <person name="Stocks J."/>
            <person name="Wendawek A."/>
            <person name="Woldeyes F."/>
            <person name="Nichols R.A."/>
            <person name="Borrell J.S."/>
        </authorList>
    </citation>
    <scope>NUCLEOTIDE SEQUENCE [LARGE SCALE GENOMIC DNA]</scope>
    <source>
        <strain evidence="2">cv. Maze</strain>
        <tissue evidence="1">Seeds</tissue>
    </source>
</reference>
<evidence type="ECO:0000313" key="2">
    <source>
        <dbReference type="Proteomes" id="UP001222027"/>
    </source>
</evidence>
<comment type="caution">
    <text evidence="1">The sequence shown here is derived from an EMBL/GenBank/DDBJ whole genome shotgun (WGS) entry which is preliminary data.</text>
</comment>
<sequence>MGVEKSSDPVPLKLCKAAESPPIREAGGSPGTRINCHDLFLRRSTSGKWKVDAPRVRKKIQVGCASAKLLRKQESVKKGFFRITNDEEGW</sequence>
<gene>
    <name evidence="1" type="ORF">OPV22_009837</name>
</gene>
<accession>A0AAV8PSK4</accession>
<keyword evidence="2" id="KW-1185">Reference proteome</keyword>
<dbReference type="Proteomes" id="UP001222027">
    <property type="component" value="Unassembled WGS sequence"/>
</dbReference>